<keyword evidence="3 7" id="KW-0479">Metal-binding</keyword>
<comment type="caution">
    <text evidence="8">The sequence shown here is derived from an EMBL/GenBank/DDBJ whole genome shotgun (WGS) entry which is preliminary data.</text>
</comment>
<dbReference type="PROSITE" id="PS00086">
    <property type="entry name" value="CYTOCHROME_P450"/>
    <property type="match status" value="1"/>
</dbReference>
<dbReference type="Proteomes" id="UP000295281">
    <property type="component" value="Unassembled WGS sequence"/>
</dbReference>
<dbReference type="GO" id="GO:0020037">
    <property type="term" value="F:heme binding"/>
    <property type="evidence" value="ECO:0007669"/>
    <property type="project" value="InterPro"/>
</dbReference>
<evidence type="ECO:0000256" key="7">
    <source>
        <dbReference type="RuleBase" id="RU000461"/>
    </source>
</evidence>
<dbReference type="PANTHER" id="PTHR46696:SF1">
    <property type="entry name" value="CYTOCHROME P450 YJIB-RELATED"/>
    <property type="match status" value="1"/>
</dbReference>
<proteinExistence type="inferred from homology"/>
<keyword evidence="4 7" id="KW-0560">Oxidoreductase</keyword>
<dbReference type="EMBL" id="SNYN01000002">
    <property type="protein sequence ID" value="TDQ54169.1"/>
    <property type="molecule type" value="Genomic_DNA"/>
</dbReference>
<evidence type="ECO:0000256" key="6">
    <source>
        <dbReference type="ARBA" id="ARBA00023033"/>
    </source>
</evidence>
<evidence type="ECO:0000313" key="8">
    <source>
        <dbReference type="EMBL" id="TDQ54169.1"/>
    </source>
</evidence>
<evidence type="ECO:0000256" key="3">
    <source>
        <dbReference type="ARBA" id="ARBA00022723"/>
    </source>
</evidence>
<protein>
    <submittedName>
        <fullName evidence="8">Cytochrome P450</fullName>
    </submittedName>
</protein>
<gene>
    <name evidence="8" type="ORF">EV190_1021</name>
</gene>
<dbReference type="GO" id="GO:0004497">
    <property type="term" value="F:monooxygenase activity"/>
    <property type="evidence" value="ECO:0007669"/>
    <property type="project" value="UniProtKB-KW"/>
</dbReference>
<dbReference type="GO" id="GO:0005506">
    <property type="term" value="F:iron ion binding"/>
    <property type="evidence" value="ECO:0007669"/>
    <property type="project" value="InterPro"/>
</dbReference>
<keyword evidence="2 7" id="KW-0349">Heme</keyword>
<dbReference type="InterPro" id="IPR036396">
    <property type="entry name" value="Cyt_P450_sf"/>
</dbReference>
<dbReference type="PANTHER" id="PTHR46696">
    <property type="entry name" value="P450, PUTATIVE (EUROFUNG)-RELATED"/>
    <property type="match status" value="1"/>
</dbReference>
<dbReference type="CDD" id="cd11031">
    <property type="entry name" value="Cyp158A-like"/>
    <property type="match status" value="1"/>
</dbReference>
<dbReference type="RefSeq" id="WP_133740192.1">
    <property type="nucleotide sequence ID" value="NZ_SNYN01000002.1"/>
</dbReference>
<organism evidence="8 9">
    <name type="scientific">Actinorugispora endophytica</name>
    <dbReference type="NCBI Taxonomy" id="1605990"/>
    <lineage>
        <taxon>Bacteria</taxon>
        <taxon>Bacillati</taxon>
        <taxon>Actinomycetota</taxon>
        <taxon>Actinomycetes</taxon>
        <taxon>Streptosporangiales</taxon>
        <taxon>Nocardiopsidaceae</taxon>
        <taxon>Actinorugispora</taxon>
    </lineage>
</organism>
<dbReference type="FunFam" id="1.10.630.10:FF:000018">
    <property type="entry name" value="Cytochrome P450 monooxygenase"/>
    <property type="match status" value="1"/>
</dbReference>
<dbReference type="InterPro" id="IPR002397">
    <property type="entry name" value="Cyt_P450_B"/>
</dbReference>
<evidence type="ECO:0000256" key="1">
    <source>
        <dbReference type="ARBA" id="ARBA00010617"/>
    </source>
</evidence>
<dbReference type="Gene3D" id="1.10.630.10">
    <property type="entry name" value="Cytochrome P450"/>
    <property type="match status" value="1"/>
</dbReference>
<keyword evidence="5 7" id="KW-0408">Iron</keyword>
<reference evidence="8 9" key="1">
    <citation type="submission" date="2019-03" db="EMBL/GenBank/DDBJ databases">
        <title>Genomic Encyclopedia of Type Strains, Phase IV (KMG-IV): sequencing the most valuable type-strain genomes for metagenomic binning, comparative biology and taxonomic classification.</title>
        <authorList>
            <person name="Goeker M."/>
        </authorList>
    </citation>
    <scope>NUCLEOTIDE SEQUENCE [LARGE SCALE GENOMIC DNA]</scope>
    <source>
        <strain evidence="8 9">DSM 46770</strain>
    </source>
</reference>
<dbReference type="PRINTS" id="PR00385">
    <property type="entry name" value="P450"/>
</dbReference>
<sequence>MTSDSAAPLFPFPDEQPLTPSARLAAFRRSASPVRVRLPFGGGAWLVTRHEDARLVLSSPRFGRDAERAGIAPDGVPRMTPVDPVGANIAALDPPDHTRVRGLVARVFTPRRVEALRPRIQGIAEELVEEMAAAGSPADLVDRLALPLPVEVICELLGVPSADRPRFRSWTDTLVDTSGRSPEAIGRALADVDDYLLGLAVQRAGNPTDDLIGALARVRGPEGGLAVADLRALLRPLLIAGHDTTASQIANFTYLLLRGGDYPRLAADPGLVPGAVEELLRYVPLLSIGSFPRFALADTDVGGVTVRAGESVIVELSAANRDPDVFEDPDTLDIGRGHNPHIGFGHGAHHCVGAALARTQLRAALEALARRLPGLALAGPPHRVRWREETFVRGPRELPVRW</sequence>
<dbReference type="OrthoDB" id="4133219at2"/>
<dbReference type="PRINTS" id="PR00359">
    <property type="entry name" value="BP450"/>
</dbReference>
<evidence type="ECO:0000256" key="5">
    <source>
        <dbReference type="ARBA" id="ARBA00023004"/>
    </source>
</evidence>
<keyword evidence="9" id="KW-1185">Reference proteome</keyword>
<name>A0A4V6PWW7_9ACTN</name>
<keyword evidence="6 7" id="KW-0503">Monooxygenase</keyword>
<accession>A0A4V6PWW7</accession>
<dbReference type="AlphaFoldDB" id="A0A4V6PWW7"/>
<dbReference type="SUPFAM" id="SSF48264">
    <property type="entry name" value="Cytochrome P450"/>
    <property type="match status" value="1"/>
</dbReference>
<dbReference type="Pfam" id="PF00067">
    <property type="entry name" value="p450"/>
    <property type="match status" value="1"/>
</dbReference>
<evidence type="ECO:0000256" key="2">
    <source>
        <dbReference type="ARBA" id="ARBA00022617"/>
    </source>
</evidence>
<dbReference type="InterPro" id="IPR001128">
    <property type="entry name" value="Cyt_P450"/>
</dbReference>
<dbReference type="InterPro" id="IPR017972">
    <property type="entry name" value="Cyt_P450_CS"/>
</dbReference>
<evidence type="ECO:0000256" key="4">
    <source>
        <dbReference type="ARBA" id="ARBA00023002"/>
    </source>
</evidence>
<dbReference type="GO" id="GO:0016705">
    <property type="term" value="F:oxidoreductase activity, acting on paired donors, with incorporation or reduction of molecular oxygen"/>
    <property type="evidence" value="ECO:0007669"/>
    <property type="project" value="InterPro"/>
</dbReference>
<comment type="similarity">
    <text evidence="1 7">Belongs to the cytochrome P450 family.</text>
</comment>
<evidence type="ECO:0000313" key="9">
    <source>
        <dbReference type="Proteomes" id="UP000295281"/>
    </source>
</evidence>